<feature type="region of interest" description="Disordered" evidence="1">
    <location>
        <begin position="893"/>
        <end position="967"/>
    </location>
</feature>
<feature type="region of interest" description="Disordered" evidence="1">
    <location>
        <begin position="579"/>
        <end position="598"/>
    </location>
</feature>
<feature type="compositionally biased region" description="Basic and acidic residues" evidence="1">
    <location>
        <begin position="218"/>
        <end position="229"/>
    </location>
</feature>
<evidence type="ECO:0000313" key="3">
    <source>
        <dbReference type="EMBL" id="KAL0164434.1"/>
    </source>
</evidence>
<feature type="non-terminal residue" evidence="3">
    <location>
        <position position="1"/>
    </location>
</feature>
<evidence type="ECO:0000313" key="4">
    <source>
        <dbReference type="Proteomes" id="UP001529510"/>
    </source>
</evidence>
<protein>
    <recommendedName>
        <fullName evidence="5">Ig-like domain-containing protein</fullName>
    </recommendedName>
</protein>
<proteinExistence type="predicted"/>
<feature type="region of interest" description="Disordered" evidence="1">
    <location>
        <begin position="982"/>
        <end position="1021"/>
    </location>
</feature>
<evidence type="ECO:0000256" key="2">
    <source>
        <dbReference type="SAM" id="Phobius"/>
    </source>
</evidence>
<feature type="compositionally biased region" description="Low complexity" evidence="1">
    <location>
        <begin position="131"/>
        <end position="144"/>
    </location>
</feature>
<organism evidence="3 4">
    <name type="scientific">Cirrhinus mrigala</name>
    <name type="common">Mrigala</name>
    <dbReference type="NCBI Taxonomy" id="683832"/>
    <lineage>
        <taxon>Eukaryota</taxon>
        <taxon>Metazoa</taxon>
        <taxon>Chordata</taxon>
        <taxon>Craniata</taxon>
        <taxon>Vertebrata</taxon>
        <taxon>Euteleostomi</taxon>
        <taxon>Actinopterygii</taxon>
        <taxon>Neopterygii</taxon>
        <taxon>Teleostei</taxon>
        <taxon>Ostariophysi</taxon>
        <taxon>Cypriniformes</taxon>
        <taxon>Cyprinidae</taxon>
        <taxon>Labeoninae</taxon>
        <taxon>Labeonini</taxon>
        <taxon>Cirrhinus</taxon>
    </lineage>
</organism>
<feature type="compositionally biased region" description="Low complexity" evidence="1">
    <location>
        <begin position="937"/>
        <end position="953"/>
    </location>
</feature>
<feature type="region of interest" description="Disordered" evidence="1">
    <location>
        <begin position="279"/>
        <end position="463"/>
    </location>
</feature>
<comment type="caution">
    <text evidence="3">The sequence shown here is derived from an EMBL/GenBank/DDBJ whole genome shotgun (WGS) entry which is preliminary data.</text>
</comment>
<accession>A0ABD0NR98</accession>
<feature type="region of interest" description="Disordered" evidence="1">
    <location>
        <begin position="712"/>
        <end position="789"/>
    </location>
</feature>
<dbReference type="EMBL" id="JAMKFB020000020">
    <property type="protein sequence ID" value="KAL0164434.1"/>
    <property type="molecule type" value="Genomic_DNA"/>
</dbReference>
<evidence type="ECO:0000256" key="1">
    <source>
        <dbReference type="SAM" id="MobiDB-lite"/>
    </source>
</evidence>
<keyword evidence="2" id="KW-0472">Membrane</keyword>
<dbReference type="Proteomes" id="UP001529510">
    <property type="component" value="Unassembled WGS sequence"/>
</dbReference>
<keyword evidence="2" id="KW-0812">Transmembrane</keyword>
<feature type="compositionally biased region" description="Low complexity" evidence="1">
    <location>
        <begin position="846"/>
        <end position="863"/>
    </location>
</feature>
<gene>
    <name evidence="3" type="ORF">M9458_040187</name>
</gene>
<reference evidence="3 4" key="1">
    <citation type="submission" date="2024-05" db="EMBL/GenBank/DDBJ databases">
        <title>Genome sequencing and assembly of Indian major carp, Cirrhinus mrigala (Hamilton, 1822).</title>
        <authorList>
            <person name="Mohindra V."/>
            <person name="Chowdhury L.M."/>
            <person name="Lal K."/>
            <person name="Jena J.K."/>
        </authorList>
    </citation>
    <scope>NUCLEOTIDE SEQUENCE [LARGE SCALE GENOMIC DNA]</scope>
    <source>
        <strain evidence="3">CM1030</strain>
        <tissue evidence="3">Blood</tissue>
    </source>
</reference>
<feature type="region of interest" description="Disordered" evidence="1">
    <location>
        <begin position="128"/>
        <end position="149"/>
    </location>
</feature>
<feature type="non-terminal residue" evidence="3">
    <location>
        <position position="1021"/>
    </location>
</feature>
<feature type="region of interest" description="Disordered" evidence="1">
    <location>
        <begin position="803"/>
        <end position="879"/>
    </location>
</feature>
<feature type="compositionally biased region" description="Low complexity" evidence="1">
    <location>
        <begin position="754"/>
        <end position="767"/>
    </location>
</feature>
<feature type="compositionally biased region" description="Polar residues" evidence="1">
    <location>
        <begin position="184"/>
        <end position="198"/>
    </location>
</feature>
<sequence length="1021" mass="112106">IMQVHWWTPHGQVRDNKPKLTIKDITEQQAGLYVCVSGLQGEHISVFDLHVYKKGSGSRPRREAATILNEQENTNAPRNDPVLRQRTESNFILAVCLSVIITFIVAFILGVLLRPLLDKLWMRIRSKRRSTTPQTTTSSTGPQPYVNEGYDVEDQEQEVRVGSRVRFSGITEVEDQVPYYVTVENDQADGSSESNTEVEGQYETVKKNASSITGGKRQSLERETHRGRADSSSSSSLQEGEVNASVINGKKLPTYSTENMAKSMEFEPIPDANDITELKRRGSSSASSLSSQEGNFSREPEQSVDPPAVTIPGNKNTMGRIPGFSTDPFPERPTRLTELNVDELDPELWNDSGESFSFNEGSERSSIRDLSSSALGRPLKDDDTWRQSKVESPSGKINIDSEAGDFNKPFGKKPLVDDVKQLKRSNTVSSSSSSENDESIGAPNKYVVNPEVTDESDTENYANSATLNRFGTLEDVTLNERMPGILIRQEAVTHGSVDDNMHIYDSPRKSDANISDKPGVCVDVGLDTVSKVKRYIEFKQFKPHSGPPTLPSFYSSSTKNNTLPDIIVLPSTPSFTTKDAIQETRRYSSSSDDGELTTEEDNFFRKVGVPSDGVSKVKRFITFKQFEPSSPSPPSFTKKDEMLKAKSYSSSSDDDDGHLTTKGDNVAVSSVGVSNVKRYSSSSDDDNDPLTTQGDNVDVSSVRVSKVKRFITFKQSEPSSPSPPSFTKKDEMLEAKSYSSSSDDDDDDHLTTKSDNVAVSSVGVSNVKRYSSSSDDDNDPLTTKGDNVDVSSVKVSKVKRFITFKQSEPSSPSPPSFTKKDEMLQAKSYSSSSDDDDDSLTTKGDNVAVSSVGVSNVKRYSSSSDDDNDSLTTQGDNVDVSSVRVSKVKRFITFKQSEPSSPSPPSFIKKDEMLEAKSYSSSSDDDDDPLTTKGDNVDVSSVGVSKVKRYSSSSDDDPLTTKGDNVDVSSVRVSKVKRFITFKQSEPSSPSPPSFTKKDEMLEAKSYSSSSDDDDDHLTTK</sequence>
<feature type="compositionally biased region" description="Acidic residues" evidence="1">
    <location>
        <begin position="1011"/>
        <end position="1021"/>
    </location>
</feature>
<dbReference type="AlphaFoldDB" id="A0ABD0NR98"/>
<keyword evidence="2" id="KW-1133">Transmembrane helix</keyword>
<feature type="region of interest" description="Disordered" evidence="1">
    <location>
        <begin position="627"/>
        <end position="699"/>
    </location>
</feature>
<feature type="compositionally biased region" description="Basic and acidic residues" evidence="1">
    <location>
        <begin position="378"/>
        <end position="389"/>
    </location>
</feature>
<feature type="transmembrane region" description="Helical" evidence="2">
    <location>
        <begin position="91"/>
        <end position="117"/>
    </location>
</feature>
<evidence type="ECO:0008006" key="5">
    <source>
        <dbReference type="Google" id="ProtNLM"/>
    </source>
</evidence>
<feature type="region of interest" description="Disordered" evidence="1">
    <location>
        <begin position="184"/>
        <end position="245"/>
    </location>
</feature>
<name>A0ABD0NR98_CIRMR</name>
<feature type="compositionally biased region" description="Low complexity" evidence="1">
    <location>
        <begin position="665"/>
        <end position="676"/>
    </location>
</feature>
<keyword evidence="4" id="KW-1185">Reference proteome</keyword>